<dbReference type="EMBL" id="JAFIRA010000038">
    <property type="protein sequence ID" value="MCJ2543833.1"/>
    <property type="molecule type" value="Genomic_DNA"/>
</dbReference>
<dbReference type="RefSeq" id="WP_244351788.1">
    <property type="nucleotide sequence ID" value="NZ_JAFIRA010000038.1"/>
</dbReference>
<reference evidence="3" key="1">
    <citation type="submission" date="2021-02" db="EMBL/GenBank/DDBJ databases">
        <title>The CRISPR/cas machinery reduction and long-range gene transfer in the hot spring cyanobacterium Synechococcus.</title>
        <authorList>
            <person name="Dvorak P."/>
            <person name="Jahodarova E."/>
            <person name="Hasler P."/>
            <person name="Poulickova A."/>
        </authorList>
    </citation>
    <scope>NUCLEOTIDE SEQUENCE</scope>
    <source>
        <strain evidence="3">Rupite</strain>
    </source>
</reference>
<evidence type="ECO:0000313" key="3">
    <source>
        <dbReference type="EMBL" id="MCJ2543833.1"/>
    </source>
</evidence>
<comment type="similarity">
    <text evidence="2">Belongs to the LarC family.</text>
</comment>
<keyword evidence="4" id="KW-1185">Reference proteome</keyword>
<dbReference type="InterPro" id="IPR002822">
    <property type="entry name" value="Ni_insertion"/>
</dbReference>
<sequence>MKLAYFDCAAGIAGDMCLGALLDCGVPLEYLNQQLQALGLEGEFNLQVNRVQRCGQPALHAVVEALGSHREEHSARHWPEIQSLIEGSRLAPAIKARSLEVFYKLAQAEAKVHQMPLEKVHFHEVGAVDALVDIVGTCIGLDWLGVEQVLSSPHPIGGGWVNTEHGKLSVPVPAVIELWEMARVPVFSNGVEAELVTPTGAALAVALAEDFVPCPPMRVEKVGRGAGTRELPIPNVLRLWIGETAGGELTETVSVLQTQIDDLNPQVIAYTCEQLLALGAWDVFTQPVTMKQGRPGVLLTVICPPDRVPECQNLIFRETTTLGIRHAQEQRTLLERVIERVETPYGLVDIKVARHHGRIVNAQPEFRDCAARAQEYRVPVQTVWLAAQSVWQRRHQGDPT</sequence>
<gene>
    <name evidence="3" type="primary">larC</name>
    <name evidence="3" type="ORF">JX360_13140</name>
</gene>
<dbReference type="PANTHER" id="PTHR36566">
    <property type="entry name" value="NICKEL INSERTION PROTEIN-RELATED"/>
    <property type="match status" value="1"/>
</dbReference>
<protein>
    <recommendedName>
        <fullName evidence="2">Putative nickel insertion protein</fullName>
    </recommendedName>
</protein>
<dbReference type="PANTHER" id="PTHR36566:SF1">
    <property type="entry name" value="PYRIDINIUM-3,5-BISTHIOCARBOXYLIC ACID MONONUCLEOTIDE NICKEL INSERTION PROTEIN"/>
    <property type="match status" value="1"/>
</dbReference>
<name>A0ABT0CDG3_THEVL</name>
<keyword evidence="1 2" id="KW-0533">Nickel</keyword>
<proteinExistence type="inferred from homology"/>
<comment type="caution">
    <text evidence="3">The sequence shown here is derived from an EMBL/GenBank/DDBJ whole genome shotgun (WGS) entry which is preliminary data.</text>
</comment>
<evidence type="ECO:0000256" key="1">
    <source>
        <dbReference type="ARBA" id="ARBA00022596"/>
    </source>
</evidence>
<dbReference type="Proteomes" id="UP000830835">
    <property type="component" value="Unassembled WGS sequence"/>
</dbReference>
<dbReference type="NCBIfam" id="TIGR00299">
    <property type="entry name" value="nickel pincer cofactor biosynthesis protein LarC"/>
    <property type="match status" value="1"/>
</dbReference>
<dbReference type="Pfam" id="PF01969">
    <property type="entry name" value="Ni_insertion"/>
    <property type="match status" value="1"/>
</dbReference>
<accession>A0ABT0CDG3</accession>
<evidence type="ECO:0000313" key="4">
    <source>
        <dbReference type="Proteomes" id="UP000830835"/>
    </source>
</evidence>
<evidence type="ECO:0000256" key="2">
    <source>
        <dbReference type="HAMAP-Rule" id="MF_01074"/>
    </source>
</evidence>
<dbReference type="Gene3D" id="3.30.70.1380">
    <property type="entry name" value="Transcriptional regulatory protein pf0864 domain like"/>
    <property type="match status" value="1"/>
</dbReference>
<keyword evidence="2" id="KW-0456">Lyase</keyword>
<dbReference type="HAMAP" id="MF_01074">
    <property type="entry name" value="LarC"/>
    <property type="match status" value="1"/>
</dbReference>
<organism evidence="3 4">
    <name type="scientific">Thermostichus vulcanus str. 'Rupite'</name>
    <dbReference type="NCBI Taxonomy" id="2813851"/>
    <lineage>
        <taxon>Bacteria</taxon>
        <taxon>Bacillati</taxon>
        <taxon>Cyanobacteriota</taxon>
        <taxon>Cyanophyceae</taxon>
        <taxon>Thermostichales</taxon>
        <taxon>Thermostichaceae</taxon>
        <taxon>Thermostichus</taxon>
    </lineage>
</organism>
<dbReference type="Gene3D" id="3.10.20.300">
    <property type="entry name" value="mk0293 like domain"/>
    <property type="match status" value="1"/>
</dbReference>